<dbReference type="InterPro" id="IPR029058">
    <property type="entry name" value="AB_hydrolase_fold"/>
</dbReference>
<evidence type="ECO:0000256" key="1">
    <source>
        <dbReference type="SAM" id="Phobius"/>
    </source>
</evidence>
<dbReference type="SUPFAM" id="SSF53474">
    <property type="entry name" value="alpha/beta-Hydrolases"/>
    <property type="match status" value="1"/>
</dbReference>
<dbReference type="Pfam" id="PF12146">
    <property type="entry name" value="Hydrolase_4"/>
    <property type="match status" value="1"/>
</dbReference>
<gene>
    <name evidence="3" type="ORF">DEBURN_LOCUS112</name>
</gene>
<keyword evidence="1" id="KW-0472">Membrane</keyword>
<keyword evidence="1" id="KW-0812">Transmembrane</keyword>
<feature type="transmembrane region" description="Helical" evidence="1">
    <location>
        <begin position="6"/>
        <end position="33"/>
    </location>
</feature>
<comment type="caution">
    <text evidence="3">The sequence shown here is derived from an EMBL/GenBank/DDBJ whole genome shotgun (WGS) entry which is preliminary data.</text>
</comment>
<dbReference type="EMBL" id="CAJVPK010000003">
    <property type="protein sequence ID" value="CAG8432784.1"/>
    <property type="molecule type" value="Genomic_DNA"/>
</dbReference>
<evidence type="ECO:0000313" key="4">
    <source>
        <dbReference type="Proteomes" id="UP000789706"/>
    </source>
</evidence>
<feature type="domain" description="Serine aminopeptidase S33" evidence="2">
    <location>
        <begin position="112"/>
        <end position="174"/>
    </location>
</feature>
<dbReference type="PANTHER" id="PTHR12277">
    <property type="entry name" value="ALPHA/BETA HYDROLASE DOMAIN-CONTAINING PROTEIN"/>
    <property type="match status" value="1"/>
</dbReference>
<dbReference type="Gene3D" id="3.40.50.1820">
    <property type="entry name" value="alpha/beta hydrolase"/>
    <property type="match status" value="1"/>
</dbReference>
<dbReference type="InterPro" id="IPR022742">
    <property type="entry name" value="Hydrolase_4"/>
</dbReference>
<dbReference type="Proteomes" id="UP000789706">
    <property type="component" value="Unassembled WGS sequence"/>
</dbReference>
<sequence>MPLTIYIIVSAVSAAFLFGSGTLLYIFQTELLYPIGYRKKSRQLPTQEGIPFTEETLITKDNFKIKAYFCKRSTDEEASQRPTILALPGNRGNIVQYGHSEGSPTEKGIKIDVQTCLDYIKKNSALKDTKLIIYGRSLGGAVAIDLVSKNEEKVDAMIVENTFLSIPKLLPTFFSPLRYFTFFCSQIWPSEKSICNIHRIPILFLSSDKDKLVPKEHMKELYNLTNTQRGKIWKNFPNGHHANTINQPGYFETIEKLLKCVVNNEEIEFIEDQNLSQ</sequence>
<protein>
    <submittedName>
        <fullName evidence="3">517_t:CDS:1</fullName>
    </submittedName>
</protein>
<dbReference type="GO" id="GO:0016020">
    <property type="term" value="C:membrane"/>
    <property type="evidence" value="ECO:0007669"/>
    <property type="project" value="TreeGrafter"/>
</dbReference>
<dbReference type="GO" id="GO:0008474">
    <property type="term" value="F:palmitoyl-(protein) hydrolase activity"/>
    <property type="evidence" value="ECO:0007669"/>
    <property type="project" value="TreeGrafter"/>
</dbReference>
<organism evidence="3 4">
    <name type="scientific">Diversispora eburnea</name>
    <dbReference type="NCBI Taxonomy" id="1213867"/>
    <lineage>
        <taxon>Eukaryota</taxon>
        <taxon>Fungi</taxon>
        <taxon>Fungi incertae sedis</taxon>
        <taxon>Mucoromycota</taxon>
        <taxon>Glomeromycotina</taxon>
        <taxon>Glomeromycetes</taxon>
        <taxon>Diversisporales</taxon>
        <taxon>Diversisporaceae</taxon>
        <taxon>Diversispora</taxon>
    </lineage>
</organism>
<dbReference type="PANTHER" id="PTHR12277:SF81">
    <property type="entry name" value="PROTEIN ABHD13"/>
    <property type="match status" value="1"/>
</dbReference>
<name>A0A9N8V070_9GLOM</name>
<reference evidence="3" key="1">
    <citation type="submission" date="2021-06" db="EMBL/GenBank/DDBJ databases">
        <authorList>
            <person name="Kallberg Y."/>
            <person name="Tangrot J."/>
            <person name="Rosling A."/>
        </authorList>
    </citation>
    <scope>NUCLEOTIDE SEQUENCE</scope>
    <source>
        <strain evidence="3">AZ414A</strain>
    </source>
</reference>
<evidence type="ECO:0000313" key="3">
    <source>
        <dbReference type="EMBL" id="CAG8432784.1"/>
    </source>
</evidence>
<proteinExistence type="predicted"/>
<evidence type="ECO:0000259" key="2">
    <source>
        <dbReference type="Pfam" id="PF12146"/>
    </source>
</evidence>
<keyword evidence="4" id="KW-1185">Reference proteome</keyword>
<dbReference type="AlphaFoldDB" id="A0A9N8V070"/>
<accession>A0A9N8V070</accession>
<keyword evidence="1" id="KW-1133">Transmembrane helix</keyword>
<dbReference type="OrthoDB" id="10249433at2759"/>